<accession>A0A5P8VXM8</accession>
<keyword evidence="1" id="KW-0812">Transmembrane</keyword>
<dbReference type="KEGG" id="nsh:GXM_02645"/>
<protein>
    <submittedName>
        <fullName evidence="2">Uncharacterized protein</fullName>
    </submittedName>
</protein>
<evidence type="ECO:0000313" key="2">
    <source>
        <dbReference type="EMBL" id="QFS45168.1"/>
    </source>
</evidence>
<feature type="transmembrane region" description="Helical" evidence="1">
    <location>
        <begin position="12"/>
        <end position="33"/>
    </location>
</feature>
<organism evidence="2 3">
    <name type="scientific">Nostoc sphaeroides CCNUC1</name>
    <dbReference type="NCBI Taxonomy" id="2653204"/>
    <lineage>
        <taxon>Bacteria</taxon>
        <taxon>Bacillati</taxon>
        <taxon>Cyanobacteriota</taxon>
        <taxon>Cyanophyceae</taxon>
        <taxon>Nostocales</taxon>
        <taxon>Nostocaceae</taxon>
        <taxon>Nostoc</taxon>
    </lineage>
</organism>
<reference evidence="2 3" key="1">
    <citation type="submission" date="2019-10" db="EMBL/GenBank/DDBJ databases">
        <title>Genomic and transcriptomic insights into the perfect genentic adaptation of a filamentous nitrogen-fixing cyanobacterium to rice fields.</title>
        <authorList>
            <person name="Chen Z."/>
        </authorList>
    </citation>
    <scope>NUCLEOTIDE SEQUENCE [LARGE SCALE GENOMIC DNA]</scope>
    <source>
        <strain evidence="2">CCNUC1</strain>
    </source>
</reference>
<proteinExistence type="predicted"/>
<name>A0A5P8VXM8_9NOSO</name>
<sequence length="42" mass="4780">MRLRDITETLPIFLSGGFVCTTMIFNCQVYLLITSSKRLIAL</sequence>
<keyword evidence="1" id="KW-1133">Transmembrane helix</keyword>
<keyword evidence="1" id="KW-0472">Membrane</keyword>
<evidence type="ECO:0000256" key="1">
    <source>
        <dbReference type="SAM" id="Phobius"/>
    </source>
</evidence>
<gene>
    <name evidence="2" type="ORF">GXM_02645</name>
</gene>
<dbReference type="Proteomes" id="UP000326678">
    <property type="component" value="Chromosome Gxm1"/>
</dbReference>
<dbReference type="AlphaFoldDB" id="A0A5P8VXM8"/>
<dbReference type="EMBL" id="CP045226">
    <property type="protein sequence ID" value="QFS45168.1"/>
    <property type="molecule type" value="Genomic_DNA"/>
</dbReference>
<keyword evidence="3" id="KW-1185">Reference proteome</keyword>
<evidence type="ECO:0000313" key="3">
    <source>
        <dbReference type="Proteomes" id="UP000326678"/>
    </source>
</evidence>